<evidence type="ECO:0000313" key="3">
    <source>
        <dbReference type="Proteomes" id="UP001519667"/>
    </source>
</evidence>
<comment type="caution">
    <text evidence="2">The sequence shown here is derived from an EMBL/GenBank/DDBJ whole genome shotgun (WGS) entry which is preliminary data.</text>
</comment>
<proteinExistence type="predicted"/>
<name>A0ABS5XFU2_9GAMM</name>
<accession>A0ABS5XFU2</accession>
<feature type="region of interest" description="Disordered" evidence="1">
    <location>
        <begin position="50"/>
        <end position="83"/>
    </location>
</feature>
<dbReference type="EMBL" id="JAGTIS010000004">
    <property type="protein sequence ID" value="MBT8766561.1"/>
    <property type="molecule type" value="Genomic_DNA"/>
</dbReference>
<feature type="compositionally biased region" description="Basic and acidic residues" evidence="1">
    <location>
        <begin position="50"/>
        <end position="65"/>
    </location>
</feature>
<protein>
    <submittedName>
        <fullName evidence="2">Uncharacterized protein</fullName>
    </submittedName>
</protein>
<gene>
    <name evidence="2" type="ORF">J7302_10520</name>
</gene>
<organism evidence="2 3">
    <name type="scientific">Metapseudomonas boanensis</name>
    <dbReference type="NCBI Taxonomy" id="2822138"/>
    <lineage>
        <taxon>Bacteria</taxon>
        <taxon>Pseudomonadati</taxon>
        <taxon>Pseudomonadota</taxon>
        <taxon>Gammaproteobacteria</taxon>
        <taxon>Pseudomonadales</taxon>
        <taxon>Pseudomonadaceae</taxon>
        <taxon>Metapseudomonas</taxon>
    </lineage>
</organism>
<evidence type="ECO:0000256" key="1">
    <source>
        <dbReference type="SAM" id="MobiDB-lite"/>
    </source>
</evidence>
<reference evidence="2 3" key="1">
    <citation type="submission" date="2021-04" db="EMBL/GenBank/DDBJ databases">
        <title>Pseudomonas boanensis sp. nov., a bacterium isolated from river water used for household purposes in Boane District, Mozambique.</title>
        <authorList>
            <person name="Nicklasson M."/>
            <person name="Martin-Rodriguez A.J."/>
            <person name="Thorell K."/>
            <person name="Neves L."/>
            <person name="Mussagy A."/>
            <person name="Rydberg H.A."/>
            <person name="Hernroth B."/>
            <person name="Svensson-Stadler L."/>
            <person name="Sjoling A."/>
        </authorList>
    </citation>
    <scope>NUCLEOTIDE SEQUENCE [LARGE SCALE GENOMIC DNA]</scope>
    <source>
        <strain evidence="2 3">DB1</strain>
    </source>
</reference>
<sequence length="118" mass="12660">MAASVCGFWNETESSRTSKSSRRKYAFLAAGGSLTRGKTDHLGRDAFDIAENGRSENPSDLRELNHSQGGLLRGHQGHVTNKKTGLNHQAGLACALKEPRRAKGSIGAELESGHFGQL</sequence>
<evidence type="ECO:0000313" key="2">
    <source>
        <dbReference type="EMBL" id="MBT8766561.1"/>
    </source>
</evidence>
<feature type="region of interest" description="Disordered" evidence="1">
    <location>
        <begin position="1"/>
        <end position="22"/>
    </location>
</feature>
<keyword evidence="3" id="KW-1185">Reference proteome</keyword>
<dbReference type="RefSeq" id="WP_215373609.1">
    <property type="nucleotide sequence ID" value="NZ_JAGTIS010000004.1"/>
</dbReference>
<dbReference type="Proteomes" id="UP001519667">
    <property type="component" value="Unassembled WGS sequence"/>
</dbReference>